<evidence type="ECO:0000313" key="1">
    <source>
        <dbReference type="EMBL" id="QDU59919.1"/>
    </source>
</evidence>
<sequence length="825" mass="92702">MEPNGWVVFPSSIDAPRDSRNCFQSTLGSLGGCGASLRLDRSRGGIVQLDEIRTHRPVAKLLVRPFGRRVWCRDTEEVAQDIVLHTIVPGLDGRGGLCLLLAHPGPCRLCRRFVLLLGLLHQFRGAVDLLPQLLGALVGRLDLGSDGTIDELTWSTYDENDRLLSEITDLDGDAIPDPAVNYTANWTYDAAHQIQTATDRTSPTDILSSYDYDYDKLGRVTTIDNDGTPGPNVILNQEYDPNGNRTQLSATIDGAADFTNSYAYDELNRMTSVTQSGPNVAEKRVDFAYDGIGQFTQIDRYSDLVGTTLVASSTYGYDTLGRLESLAHVNGSGQVINTYTYTFDALNRIDTMTSIDGTVDYTYDEEDQLTAADHVDAIQSDESYVYDANGNRLDSHRTPTDYDTGPNNQLLDDGVYTYAYDDEGNRTSRTEIATGEVTEYTWDHRNRLTRVISKDDQDAIIQDVLYAYDIANRRIAKEIDWDGAGTGSEETERYILDQAEFPVAYAATTQTPLDSIVLVYNDATDTQTRFLHGPDIDQVLAEETVTEVVWSLPDHQGSIRDLVVSDGQVTEERHVIYNAFGEIIDTEHPISEIRFAFTGREYDAETGQYYYRARYYDVQNGRFIAEDPMGVEESPNLSAYAHNSPIGSLDPSGMIRVSSDPRNPTFVATGIRRCQGRVPCCGGSAIALHVFLNFDDVDYGIELRPRTPWWHFGNGPAVQRGGREGNIYPRDRDQRPWTQNFRVCEHLIVNPYCYDLQRIRDALRRSLPRTPSQYSVIGSEHNCITYRNQLINDALHAGARMVPGTNHWRCQGRRWQHSHNARRWF</sequence>
<organism evidence="1 2">
    <name type="scientific">Kolteria novifilia</name>
    <dbReference type="NCBI Taxonomy" id="2527975"/>
    <lineage>
        <taxon>Bacteria</taxon>
        <taxon>Pseudomonadati</taxon>
        <taxon>Planctomycetota</taxon>
        <taxon>Planctomycetia</taxon>
        <taxon>Kolteriales</taxon>
        <taxon>Kolteriaceae</taxon>
        <taxon>Kolteria</taxon>
    </lineage>
</organism>
<dbReference type="InterPro" id="IPR022385">
    <property type="entry name" value="Rhs_assc_core"/>
</dbReference>
<accession>A0A518AYW6</accession>
<dbReference type="AlphaFoldDB" id="A0A518AYW6"/>
<gene>
    <name evidence="1" type="primary">wapA_2</name>
    <name evidence="1" type="ORF">Pan216_07520</name>
</gene>
<reference evidence="1 2" key="1">
    <citation type="submission" date="2019-02" db="EMBL/GenBank/DDBJ databases">
        <title>Deep-cultivation of Planctomycetes and their phenomic and genomic characterization uncovers novel biology.</title>
        <authorList>
            <person name="Wiegand S."/>
            <person name="Jogler M."/>
            <person name="Boedeker C."/>
            <person name="Pinto D."/>
            <person name="Vollmers J."/>
            <person name="Rivas-Marin E."/>
            <person name="Kohn T."/>
            <person name="Peeters S.H."/>
            <person name="Heuer A."/>
            <person name="Rast P."/>
            <person name="Oberbeckmann S."/>
            <person name="Bunk B."/>
            <person name="Jeske O."/>
            <person name="Meyerdierks A."/>
            <person name="Storesund J.E."/>
            <person name="Kallscheuer N."/>
            <person name="Luecker S."/>
            <person name="Lage O.M."/>
            <person name="Pohl T."/>
            <person name="Merkel B.J."/>
            <person name="Hornburger P."/>
            <person name="Mueller R.-W."/>
            <person name="Bruemmer F."/>
            <person name="Labrenz M."/>
            <person name="Spormann A.M."/>
            <person name="Op den Camp H."/>
            <person name="Overmann J."/>
            <person name="Amann R."/>
            <person name="Jetten M.S.M."/>
            <person name="Mascher T."/>
            <person name="Medema M.H."/>
            <person name="Devos D.P."/>
            <person name="Kaster A.-K."/>
            <person name="Ovreas L."/>
            <person name="Rohde M."/>
            <person name="Galperin M.Y."/>
            <person name="Jogler C."/>
        </authorList>
    </citation>
    <scope>NUCLEOTIDE SEQUENCE [LARGE SCALE GENOMIC DNA]</scope>
    <source>
        <strain evidence="1 2">Pan216</strain>
    </source>
</reference>
<name>A0A518AYW6_9BACT</name>
<dbReference type="NCBIfam" id="TIGR03696">
    <property type="entry name" value="Rhs_assc_core"/>
    <property type="match status" value="1"/>
</dbReference>
<proteinExistence type="predicted"/>
<dbReference type="PRINTS" id="PR00394">
    <property type="entry name" value="RHSPROTEIN"/>
</dbReference>
<dbReference type="KEGG" id="knv:Pan216_07520"/>
<dbReference type="InterPro" id="IPR050708">
    <property type="entry name" value="T6SS_VgrG/RHS"/>
</dbReference>
<dbReference type="GO" id="GO:0016787">
    <property type="term" value="F:hydrolase activity"/>
    <property type="evidence" value="ECO:0007669"/>
    <property type="project" value="UniProtKB-KW"/>
</dbReference>
<dbReference type="EC" id="3.1.-.-" evidence="1"/>
<dbReference type="PANTHER" id="PTHR32305">
    <property type="match status" value="1"/>
</dbReference>
<dbReference type="Gene3D" id="2.180.10.10">
    <property type="entry name" value="RHS repeat-associated core"/>
    <property type="match status" value="1"/>
</dbReference>
<evidence type="ECO:0000313" key="2">
    <source>
        <dbReference type="Proteomes" id="UP000317093"/>
    </source>
</evidence>
<protein>
    <submittedName>
        <fullName evidence="1">tRNA3(Ser)-specific nuclease WapA</fullName>
        <ecNumber evidence="1">3.1.-.-</ecNumber>
    </submittedName>
</protein>
<dbReference type="OrthoDB" id="258408at2"/>
<dbReference type="Proteomes" id="UP000317093">
    <property type="component" value="Chromosome"/>
</dbReference>
<keyword evidence="2" id="KW-1185">Reference proteome</keyword>
<keyword evidence="1" id="KW-0378">Hydrolase</keyword>
<dbReference type="PANTHER" id="PTHR32305:SF15">
    <property type="entry name" value="PROTEIN RHSA-RELATED"/>
    <property type="match status" value="1"/>
</dbReference>
<dbReference type="EMBL" id="CP036279">
    <property type="protein sequence ID" value="QDU59919.1"/>
    <property type="molecule type" value="Genomic_DNA"/>
</dbReference>